<reference evidence="2" key="1">
    <citation type="journal article" date="2012" name="Science">
        <title>The Paleozoic origin of enzymatic lignin decomposition reconstructed from 31 fungal genomes.</title>
        <authorList>
            <person name="Floudas D."/>
            <person name="Binder M."/>
            <person name="Riley R."/>
            <person name="Barry K."/>
            <person name="Blanchette R.A."/>
            <person name="Henrissat B."/>
            <person name="Martinez A.T."/>
            <person name="Otillar R."/>
            <person name="Spatafora J.W."/>
            <person name="Yadav J.S."/>
            <person name="Aerts A."/>
            <person name="Benoit I."/>
            <person name="Boyd A."/>
            <person name="Carlson A."/>
            <person name="Copeland A."/>
            <person name="Coutinho P.M."/>
            <person name="de Vries R.P."/>
            <person name="Ferreira P."/>
            <person name="Findley K."/>
            <person name="Foster B."/>
            <person name="Gaskell J."/>
            <person name="Glotzer D."/>
            <person name="Gorecki P."/>
            <person name="Heitman J."/>
            <person name="Hesse C."/>
            <person name="Hori C."/>
            <person name="Igarashi K."/>
            <person name="Jurgens J.A."/>
            <person name="Kallen N."/>
            <person name="Kersten P."/>
            <person name="Kohler A."/>
            <person name="Kuees U."/>
            <person name="Kumar T.K.A."/>
            <person name="Kuo A."/>
            <person name="LaButti K."/>
            <person name="Larrondo L.F."/>
            <person name="Lindquist E."/>
            <person name="Ling A."/>
            <person name="Lombard V."/>
            <person name="Lucas S."/>
            <person name="Lundell T."/>
            <person name="Martin R."/>
            <person name="McLaughlin D.J."/>
            <person name="Morgenstern I."/>
            <person name="Morin E."/>
            <person name="Murat C."/>
            <person name="Nagy L.G."/>
            <person name="Nolan M."/>
            <person name="Ohm R.A."/>
            <person name="Patyshakuliyeva A."/>
            <person name="Rokas A."/>
            <person name="Ruiz-Duenas F.J."/>
            <person name="Sabat G."/>
            <person name="Salamov A."/>
            <person name="Samejima M."/>
            <person name="Schmutz J."/>
            <person name="Slot J.C."/>
            <person name="St John F."/>
            <person name="Stenlid J."/>
            <person name="Sun H."/>
            <person name="Sun S."/>
            <person name="Syed K."/>
            <person name="Tsang A."/>
            <person name="Wiebenga A."/>
            <person name="Young D."/>
            <person name="Pisabarro A."/>
            <person name="Eastwood D.C."/>
            <person name="Martin F."/>
            <person name="Cullen D."/>
            <person name="Grigoriev I.V."/>
            <person name="Hibbett D.S."/>
        </authorList>
    </citation>
    <scope>NUCLEOTIDE SEQUENCE [LARGE SCALE GENOMIC DNA]</scope>
    <source>
        <strain evidence="2">FP-101664</strain>
    </source>
</reference>
<dbReference type="EMBL" id="JH711800">
    <property type="protein sequence ID" value="EIW51547.1"/>
    <property type="molecule type" value="Genomic_DNA"/>
</dbReference>
<protein>
    <submittedName>
        <fullName evidence="1">Uncharacterized protein</fullName>
    </submittedName>
</protein>
<dbReference type="Proteomes" id="UP000054317">
    <property type="component" value="Unassembled WGS sequence"/>
</dbReference>
<name>R7S7G0_TRAVS</name>
<dbReference type="GeneID" id="19413695"/>
<evidence type="ECO:0000313" key="2">
    <source>
        <dbReference type="Proteomes" id="UP000054317"/>
    </source>
</evidence>
<dbReference type="AlphaFoldDB" id="R7S7G0"/>
<dbReference type="RefSeq" id="XP_008045556.1">
    <property type="nucleotide sequence ID" value="XM_008047365.1"/>
</dbReference>
<dbReference type="KEGG" id="tvs:TRAVEDRAFT_32438"/>
<proteinExistence type="predicted"/>
<gene>
    <name evidence="1" type="ORF">TRAVEDRAFT_32438</name>
</gene>
<evidence type="ECO:0000313" key="1">
    <source>
        <dbReference type="EMBL" id="EIW51547.1"/>
    </source>
</evidence>
<sequence>MAIAPASTSTLGFFPLTARHAARTLFPAHTLYSASGPAASPRPIPSNNFPIP</sequence>
<accession>R7S7G0</accession>
<keyword evidence="2" id="KW-1185">Reference proteome</keyword>
<organism evidence="1 2">
    <name type="scientific">Trametes versicolor (strain FP-101664)</name>
    <name type="common">White-rot fungus</name>
    <name type="synonym">Coriolus versicolor</name>
    <dbReference type="NCBI Taxonomy" id="717944"/>
    <lineage>
        <taxon>Eukaryota</taxon>
        <taxon>Fungi</taxon>
        <taxon>Dikarya</taxon>
        <taxon>Basidiomycota</taxon>
        <taxon>Agaricomycotina</taxon>
        <taxon>Agaricomycetes</taxon>
        <taxon>Polyporales</taxon>
        <taxon>Polyporaceae</taxon>
        <taxon>Trametes</taxon>
    </lineage>
</organism>